<evidence type="ECO:0000256" key="4">
    <source>
        <dbReference type="ARBA" id="ARBA00022490"/>
    </source>
</evidence>
<evidence type="ECO:0000256" key="10">
    <source>
        <dbReference type="ARBA" id="ARBA00032585"/>
    </source>
</evidence>
<evidence type="ECO:0000256" key="8">
    <source>
        <dbReference type="ARBA" id="ARBA00023306"/>
    </source>
</evidence>
<evidence type="ECO:0000256" key="5">
    <source>
        <dbReference type="ARBA" id="ARBA00022618"/>
    </source>
</evidence>
<dbReference type="AlphaFoldDB" id="F1KWK8"/>
<protein>
    <recommendedName>
        <fullName evidence="3">Protein asunder</fullName>
    </recommendedName>
    <alternativeName>
        <fullName evidence="10">Cell cycle regulator Mat89Bb</fullName>
    </alternativeName>
    <alternativeName>
        <fullName evidence="9">Set apart in position or space protein</fullName>
    </alternativeName>
</protein>
<evidence type="ECO:0000313" key="14">
    <source>
        <dbReference type="EMBL" id="ADY42262.1"/>
    </source>
</evidence>
<feature type="region of interest" description="Disordered" evidence="13">
    <location>
        <begin position="711"/>
        <end position="742"/>
    </location>
</feature>
<evidence type="ECO:0000256" key="6">
    <source>
        <dbReference type="ARBA" id="ARBA00022776"/>
    </source>
</evidence>
<reference evidence="14" key="1">
    <citation type="journal article" date="2011" name="Genome Res.">
        <title>Deep small RNA sequencing from the nematode Ascaris reveals conservation, functional diversification, and novel developmental profiles.</title>
        <authorList>
            <person name="Wang J."/>
            <person name="Czech B."/>
            <person name="Crunk A."/>
            <person name="Wallace A."/>
            <person name="Mitreva M."/>
            <person name="Hannon G.J."/>
            <person name="Davis R.E."/>
        </authorList>
    </citation>
    <scope>NUCLEOTIDE SEQUENCE</scope>
</reference>
<dbReference type="EMBL" id="JI167090">
    <property type="protein sequence ID" value="ADY42262.1"/>
    <property type="molecule type" value="mRNA"/>
</dbReference>
<dbReference type="GO" id="GO:0048471">
    <property type="term" value="C:perinuclear region of cytoplasm"/>
    <property type="evidence" value="ECO:0007669"/>
    <property type="project" value="UniProtKB-SubCell"/>
</dbReference>
<evidence type="ECO:0000256" key="2">
    <source>
        <dbReference type="ARBA" id="ARBA00004556"/>
    </source>
</evidence>
<keyword evidence="5" id="KW-0132">Cell division</keyword>
<dbReference type="Pfam" id="PF10221">
    <property type="entry name" value="Mat89Bb"/>
    <property type="match status" value="1"/>
</dbReference>
<evidence type="ECO:0000256" key="9">
    <source>
        <dbReference type="ARBA" id="ARBA00030658"/>
    </source>
</evidence>
<sequence length="810" mass="90125">MPLSSGGAFASDHIDALSALWTMDEAAVPRNVIIGADHKTVIVLDHSPNFAASSNNQMEIMVKDSATGQLRVGTTVGKTLWTCATESALEFRRIVDEIYPDGSRLIRFVISDFVARFLAPSWGNKLVEQDELLSSLSACGVPDAKADALSSSIINGISMAVEAVSELSELQKKHRSIFEKNNESLKASGGSVSPIIKRGASLRSRTNGAVEKLKVEPTAESKDFRNIRLNHMKRVFPHAMRCWFSTDEGEVKKSTPNMGSIVVFTTINSDEEVSMIVKHVSEEITNRNKIISALDGDKNFALISHVQLYVVSLHPVASIKNDTTASSRKPLTKVNEHVSYSVVRSEANEALASVVHGVVLEHYDLASTTVTSIPMKEEAQQGQSANYDVEIFHPKRSHRLLEERGIVGAESKLRCRSGLGAYDTVKLAWSTPNAKTKWDQFVHTVSALPISPASIHSRPSVCLTSYLLANRNVMLEVLTHDVHPPCTIAPNVGQKLISHLLMSHAGRIYLHTVWLGKHSVLNDSELANKVKLPKATALRVSDLAALMKDSRLCYPTSEEEISAVNAQAHYNERARKHLRRITRYWPIKLCDTFIYNIPKRFEPLLSLVRKSELSTGDVSKCRECICALLAFKDSKELLTSKNIRCNKLKNPNNKDEQFRLACDELLSHLRNYVNHSERHLEVFNMFLQISGLDRTTHISIDDVSLTEHTNSCGSATQSIRSNGSASPAESYRSMSRSNSPLPKKARKAVHMWSADEVVNVAELFNERYQREYWSKWRDFVGREQAGSKPAHLYPNLDLSKASRRGEVDPG</sequence>
<evidence type="ECO:0000256" key="11">
    <source>
        <dbReference type="ARBA" id="ARBA00061603"/>
    </source>
</evidence>
<proteinExistence type="evidence at transcript level"/>
<feature type="region of interest" description="Disordered" evidence="13">
    <location>
        <begin position="785"/>
        <end position="810"/>
    </location>
</feature>
<comment type="subunit">
    <text evidence="12">Belongs to the multiprotein complex Integrator, at least composed of IntS1, IntS2, IntS3, IntS4, omd/IntS5, IntS6, defl/IntS7, IntS8, IntS9, IntS10, IntS11, IntS12, asun/IntS13, IntS14 and IntS15. The core complex associates with protein phosphatase 2A subunits mts/PP2A and Pp2A-29B, to form the Integrator-PP2A (INTAC) complex.</text>
</comment>
<dbReference type="PANTHER" id="PTHR12955:SF1">
    <property type="entry name" value="INTEGRATOR COMPLEX SUBUNIT 13"/>
    <property type="match status" value="1"/>
</dbReference>
<organism evidence="14">
    <name type="scientific">Ascaris suum</name>
    <name type="common">Pig roundworm</name>
    <name type="synonym">Ascaris lumbricoides</name>
    <dbReference type="NCBI Taxonomy" id="6253"/>
    <lineage>
        <taxon>Eukaryota</taxon>
        <taxon>Metazoa</taxon>
        <taxon>Ecdysozoa</taxon>
        <taxon>Nematoda</taxon>
        <taxon>Chromadorea</taxon>
        <taxon>Rhabditida</taxon>
        <taxon>Spirurina</taxon>
        <taxon>Ascaridomorpha</taxon>
        <taxon>Ascaridoidea</taxon>
        <taxon>Ascarididae</taxon>
        <taxon>Ascaris</taxon>
    </lineage>
</organism>
<name>F1KWK8_ASCSU</name>
<feature type="compositionally biased region" description="Polar residues" evidence="13">
    <location>
        <begin position="711"/>
        <end position="740"/>
    </location>
</feature>
<comment type="subcellular location">
    <subcellularLocation>
        <location evidence="2">Cytoplasm</location>
        <location evidence="2">Perinuclear region</location>
    </subcellularLocation>
    <subcellularLocation>
        <location evidence="1">Nucleus</location>
    </subcellularLocation>
</comment>
<evidence type="ECO:0000256" key="12">
    <source>
        <dbReference type="ARBA" id="ARBA00065185"/>
    </source>
</evidence>
<dbReference type="GO" id="GO:0007346">
    <property type="term" value="P:regulation of mitotic cell cycle"/>
    <property type="evidence" value="ECO:0007669"/>
    <property type="project" value="TreeGrafter"/>
</dbReference>
<evidence type="ECO:0000256" key="13">
    <source>
        <dbReference type="SAM" id="MobiDB-lite"/>
    </source>
</evidence>
<dbReference type="GO" id="GO:0032039">
    <property type="term" value="C:integrator complex"/>
    <property type="evidence" value="ECO:0007669"/>
    <property type="project" value="TreeGrafter"/>
</dbReference>
<accession>F1KWK8</accession>
<keyword evidence="7" id="KW-0539">Nucleus</keyword>
<comment type="similarity">
    <text evidence="11">Belongs to the Integrator subunit 13 family.</text>
</comment>
<keyword evidence="8" id="KW-0131">Cell cycle</keyword>
<dbReference type="InterPro" id="IPR019355">
    <property type="entry name" value="Cell_cycle_regulator_Mat89Bb"/>
</dbReference>
<dbReference type="GO" id="GO:0051642">
    <property type="term" value="P:centrosome localization"/>
    <property type="evidence" value="ECO:0007669"/>
    <property type="project" value="TreeGrafter"/>
</dbReference>
<evidence type="ECO:0000256" key="3">
    <source>
        <dbReference type="ARBA" id="ARBA00020501"/>
    </source>
</evidence>
<keyword evidence="6" id="KW-0498">Mitosis</keyword>
<evidence type="ECO:0000256" key="7">
    <source>
        <dbReference type="ARBA" id="ARBA00023242"/>
    </source>
</evidence>
<dbReference type="PANTHER" id="PTHR12955">
    <property type="entry name" value="SARCOMA ANTIGEN NY-SAR-95-RELATED"/>
    <property type="match status" value="1"/>
</dbReference>
<dbReference type="GO" id="GO:0051301">
    <property type="term" value="P:cell division"/>
    <property type="evidence" value="ECO:0007669"/>
    <property type="project" value="UniProtKB-KW"/>
</dbReference>
<evidence type="ECO:0000256" key="1">
    <source>
        <dbReference type="ARBA" id="ARBA00004123"/>
    </source>
</evidence>
<keyword evidence="4" id="KW-0963">Cytoplasm</keyword>